<keyword evidence="2" id="KW-1015">Disulfide bond</keyword>
<dbReference type="Gene3D" id="1.20.1250.20">
    <property type="entry name" value="MFS general substrate transporter like domains"/>
    <property type="match status" value="1"/>
</dbReference>
<dbReference type="GO" id="GO:0043252">
    <property type="term" value="P:sodium-independent organic anion transport"/>
    <property type="evidence" value="ECO:0007669"/>
    <property type="project" value="TreeGrafter"/>
</dbReference>
<dbReference type="EMBL" id="JAEAOA010000714">
    <property type="protein sequence ID" value="KAK3592931.1"/>
    <property type="molecule type" value="Genomic_DNA"/>
</dbReference>
<dbReference type="InterPro" id="IPR004156">
    <property type="entry name" value="OATP"/>
</dbReference>
<dbReference type="Proteomes" id="UP001195483">
    <property type="component" value="Unassembled WGS sequence"/>
</dbReference>
<feature type="transmembrane region" description="Helical" evidence="3">
    <location>
        <begin position="171"/>
        <end position="190"/>
    </location>
</feature>
<keyword evidence="6" id="KW-1185">Reference proteome</keyword>
<evidence type="ECO:0000259" key="4">
    <source>
        <dbReference type="PROSITE" id="PS50850"/>
    </source>
</evidence>
<dbReference type="InterPro" id="IPR020846">
    <property type="entry name" value="MFS_dom"/>
</dbReference>
<dbReference type="GO" id="GO:0016323">
    <property type="term" value="C:basolateral plasma membrane"/>
    <property type="evidence" value="ECO:0007669"/>
    <property type="project" value="TreeGrafter"/>
</dbReference>
<comment type="caution">
    <text evidence="5">The sequence shown here is derived from an EMBL/GenBank/DDBJ whole genome shotgun (WGS) entry which is preliminary data.</text>
</comment>
<feature type="transmembrane region" description="Helical" evidence="3">
    <location>
        <begin position="7"/>
        <end position="28"/>
    </location>
</feature>
<dbReference type="InterPro" id="IPR036259">
    <property type="entry name" value="MFS_trans_sf"/>
</dbReference>
<dbReference type="AlphaFoldDB" id="A0AAE0SJP0"/>
<reference evidence="5" key="2">
    <citation type="journal article" date="2021" name="Genome Biol. Evol.">
        <title>Developing a high-quality reference genome for a parasitic bivalve with doubly uniparental inheritance (Bivalvia: Unionida).</title>
        <authorList>
            <person name="Smith C.H."/>
        </authorList>
    </citation>
    <scope>NUCLEOTIDE SEQUENCE</scope>
    <source>
        <strain evidence="5">CHS0354</strain>
        <tissue evidence="5">Mantle</tissue>
    </source>
</reference>
<dbReference type="Pfam" id="PF03137">
    <property type="entry name" value="OATP"/>
    <property type="match status" value="1"/>
</dbReference>
<sequence>MHVFWQCVFTFFQGFIVNGVINVIIPALEKRYSLPSSRSGLIASSNDFGAFACYLFIGYFGERRNKPRIMAVGMLLMAVGSFVFSLPQFISGRYQYTISDPGSSTQTSNLCTAENKNGSHYCDAEKQKDSSIGIYSMFIVGQILLGIGASPSFTLGLTYIDENCKPKLTSFYISVAVGYIVGGQTLSLFADIDKVSSSSVLLTPKDPQWVGAWWIGTLIGAAMFLFVAFPFIGYPKRLPGYEELRKLRKSEAHAGSDDTIAKQKHFGKSMKDFPKALLILVQYKLLPCKCD</sequence>
<evidence type="ECO:0000313" key="6">
    <source>
        <dbReference type="Proteomes" id="UP001195483"/>
    </source>
</evidence>
<dbReference type="GO" id="GO:0015347">
    <property type="term" value="F:sodium-independent organic anion transmembrane transporter activity"/>
    <property type="evidence" value="ECO:0007669"/>
    <property type="project" value="TreeGrafter"/>
</dbReference>
<comment type="subcellular location">
    <subcellularLocation>
        <location evidence="1">Membrane</location>
        <topology evidence="1">Multi-pass membrane protein</topology>
    </subcellularLocation>
</comment>
<name>A0AAE0SJP0_9BIVA</name>
<accession>A0AAE0SJP0</accession>
<feature type="transmembrane region" description="Helical" evidence="3">
    <location>
        <begin position="134"/>
        <end position="159"/>
    </location>
</feature>
<evidence type="ECO:0000313" key="5">
    <source>
        <dbReference type="EMBL" id="KAK3592931.1"/>
    </source>
</evidence>
<evidence type="ECO:0000256" key="1">
    <source>
        <dbReference type="ARBA" id="ARBA00004141"/>
    </source>
</evidence>
<feature type="transmembrane region" description="Helical" evidence="3">
    <location>
        <begin position="69"/>
        <end position="90"/>
    </location>
</feature>
<keyword evidence="3" id="KW-1133">Transmembrane helix</keyword>
<feature type="transmembrane region" description="Helical" evidence="3">
    <location>
        <begin position="210"/>
        <end position="232"/>
    </location>
</feature>
<gene>
    <name evidence="5" type="ORF">CHS0354_011731</name>
</gene>
<reference evidence="5" key="3">
    <citation type="submission" date="2023-05" db="EMBL/GenBank/DDBJ databases">
        <authorList>
            <person name="Smith C.H."/>
        </authorList>
    </citation>
    <scope>NUCLEOTIDE SEQUENCE</scope>
    <source>
        <strain evidence="5">CHS0354</strain>
        <tissue evidence="5">Mantle</tissue>
    </source>
</reference>
<organism evidence="5 6">
    <name type="scientific">Potamilus streckersoni</name>
    <dbReference type="NCBI Taxonomy" id="2493646"/>
    <lineage>
        <taxon>Eukaryota</taxon>
        <taxon>Metazoa</taxon>
        <taxon>Spiralia</taxon>
        <taxon>Lophotrochozoa</taxon>
        <taxon>Mollusca</taxon>
        <taxon>Bivalvia</taxon>
        <taxon>Autobranchia</taxon>
        <taxon>Heteroconchia</taxon>
        <taxon>Palaeoheterodonta</taxon>
        <taxon>Unionida</taxon>
        <taxon>Unionoidea</taxon>
        <taxon>Unionidae</taxon>
        <taxon>Ambleminae</taxon>
        <taxon>Lampsilini</taxon>
        <taxon>Potamilus</taxon>
    </lineage>
</organism>
<proteinExistence type="predicted"/>
<keyword evidence="3" id="KW-0812">Transmembrane</keyword>
<keyword evidence="3" id="KW-0472">Membrane</keyword>
<protein>
    <recommendedName>
        <fullName evidence="4">Major facilitator superfamily (MFS) profile domain-containing protein</fullName>
    </recommendedName>
</protein>
<dbReference type="PANTHER" id="PTHR11388">
    <property type="entry name" value="ORGANIC ANION TRANSPORTER"/>
    <property type="match status" value="1"/>
</dbReference>
<feature type="transmembrane region" description="Helical" evidence="3">
    <location>
        <begin position="40"/>
        <end position="57"/>
    </location>
</feature>
<reference evidence="5" key="1">
    <citation type="journal article" date="2021" name="Genome Biol. Evol.">
        <title>A High-Quality Reference Genome for a Parasitic Bivalve with Doubly Uniparental Inheritance (Bivalvia: Unionida).</title>
        <authorList>
            <person name="Smith C.H."/>
        </authorList>
    </citation>
    <scope>NUCLEOTIDE SEQUENCE</scope>
    <source>
        <strain evidence="5">CHS0354</strain>
    </source>
</reference>
<dbReference type="SUPFAM" id="SSF103473">
    <property type="entry name" value="MFS general substrate transporter"/>
    <property type="match status" value="1"/>
</dbReference>
<evidence type="ECO:0000256" key="2">
    <source>
        <dbReference type="ARBA" id="ARBA00023157"/>
    </source>
</evidence>
<dbReference type="PANTHER" id="PTHR11388:SF100">
    <property type="entry name" value="SOLUTE CARRIER ORGANIC ANION TRANSPORTER FAMILY MEMBER 4A1"/>
    <property type="match status" value="1"/>
</dbReference>
<evidence type="ECO:0000256" key="3">
    <source>
        <dbReference type="SAM" id="Phobius"/>
    </source>
</evidence>
<dbReference type="PROSITE" id="PS50850">
    <property type="entry name" value="MFS"/>
    <property type="match status" value="1"/>
</dbReference>
<feature type="domain" description="Major facilitator superfamily (MFS) profile" evidence="4">
    <location>
        <begin position="3"/>
        <end position="291"/>
    </location>
</feature>